<reference evidence="5 6" key="1">
    <citation type="submission" date="2019-03" db="EMBL/GenBank/DDBJ databases">
        <title>Genomic Encyclopedia of Archaeal and Bacterial Type Strains, Phase II (KMG-II): from individual species to whole genera.</title>
        <authorList>
            <person name="Goeker M."/>
        </authorList>
    </citation>
    <scope>NUCLEOTIDE SEQUENCE [LARGE SCALE GENOMIC DNA]</scope>
    <source>
        <strain evidence="5 6">DSM 26433</strain>
    </source>
</reference>
<dbReference type="AlphaFoldDB" id="A0A4R1NVG6"/>
<organism evidence="5 6">
    <name type="scientific">Shimia isoporae</name>
    <dbReference type="NCBI Taxonomy" id="647720"/>
    <lineage>
        <taxon>Bacteria</taxon>
        <taxon>Pseudomonadati</taxon>
        <taxon>Pseudomonadota</taxon>
        <taxon>Alphaproteobacteria</taxon>
        <taxon>Rhodobacterales</taxon>
        <taxon>Roseobacteraceae</taxon>
    </lineage>
</organism>
<evidence type="ECO:0000313" key="6">
    <source>
        <dbReference type="Proteomes" id="UP000295673"/>
    </source>
</evidence>
<dbReference type="GO" id="GO:0051082">
    <property type="term" value="F:unfolded protein binding"/>
    <property type="evidence" value="ECO:0007669"/>
    <property type="project" value="InterPro"/>
</dbReference>
<dbReference type="GO" id="GO:0050821">
    <property type="term" value="P:protein stabilization"/>
    <property type="evidence" value="ECO:0007669"/>
    <property type="project" value="TreeGrafter"/>
</dbReference>
<dbReference type="GO" id="GO:0005829">
    <property type="term" value="C:cytosol"/>
    <property type="evidence" value="ECO:0007669"/>
    <property type="project" value="TreeGrafter"/>
</dbReference>
<name>A0A4R1NVG6_9RHOB</name>
<sequence length="184" mass="20403">MGRLLKALTLVLAGIAGTASAQDVQGTLAPVLVVESERMFSESLFGQRVAVELARLQAELVAQNAEMETSLTEEERELTEKRKTMAAEEFSALAREFDERVSRIRREQDAKFSEINELSEREQAVFIQAARPILFALMQETGAGVILERRTVLLSNDSVDITDEAIRRLNETLGEGRAIPAPQD</sequence>
<dbReference type="Proteomes" id="UP000295673">
    <property type="component" value="Unassembled WGS sequence"/>
</dbReference>
<feature type="signal peptide" evidence="4">
    <location>
        <begin position="1"/>
        <end position="21"/>
    </location>
</feature>
<dbReference type="RefSeq" id="WP_132859318.1">
    <property type="nucleotide sequence ID" value="NZ_SMGR01000001.1"/>
</dbReference>
<evidence type="ECO:0000313" key="5">
    <source>
        <dbReference type="EMBL" id="TCL09268.1"/>
    </source>
</evidence>
<dbReference type="InterPro" id="IPR005632">
    <property type="entry name" value="Chaperone_Skp"/>
</dbReference>
<proteinExistence type="inferred from homology"/>
<evidence type="ECO:0000256" key="1">
    <source>
        <dbReference type="ARBA" id="ARBA00009091"/>
    </source>
</evidence>
<keyword evidence="3" id="KW-0175">Coiled coil</keyword>
<accession>A0A4R1NVG6</accession>
<dbReference type="Gene3D" id="3.30.910.20">
    <property type="entry name" value="Skp domain"/>
    <property type="match status" value="1"/>
</dbReference>
<feature type="coiled-coil region" evidence="3">
    <location>
        <begin position="53"/>
        <end position="84"/>
    </location>
</feature>
<dbReference type="InterPro" id="IPR024930">
    <property type="entry name" value="Skp_dom_sf"/>
</dbReference>
<dbReference type="SUPFAM" id="SSF111384">
    <property type="entry name" value="OmpH-like"/>
    <property type="match status" value="1"/>
</dbReference>
<comment type="caution">
    <text evidence="5">The sequence shown here is derived from an EMBL/GenBank/DDBJ whole genome shotgun (WGS) entry which is preliminary data.</text>
</comment>
<protein>
    <submittedName>
        <fullName evidence="5">Periplasmic chaperone for outer membrane proteins Skp</fullName>
    </submittedName>
</protein>
<comment type="similarity">
    <text evidence="1">Belongs to the Skp family.</text>
</comment>
<gene>
    <name evidence="5" type="ORF">BXY66_1313</name>
</gene>
<keyword evidence="6" id="KW-1185">Reference proteome</keyword>
<keyword evidence="2 4" id="KW-0732">Signal</keyword>
<evidence type="ECO:0000256" key="2">
    <source>
        <dbReference type="ARBA" id="ARBA00022729"/>
    </source>
</evidence>
<dbReference type="SMART" id="SM00935">
    <property type="entry name" value="OmpH"/>
    <property type="match status" value="1"/>
</dbReference>
<evidence type="ECO:0000256" key="3">
    <source>
        <dbReference type="SAM" id="Coils"/>
    </source>
</evidence>
<dbReference type="EMBL" id="SMGR01000001">
    <property type="protein sequence ID" value="TCL09268.1"/>
    <property type="molecule type" value="Genomic_DNA"/>
</dbReference>
<dbReference type="OrthoDB" id="7868372at2"/>
<feature type="chain" id="PRO_5020335622" evidence="4">
    <location>
        <begin position="22"/>
        <end position="184"/>
    </location>
</feature>
<dbReference type="Pfam" id="PF03938">
    <property type="entry name" value="OmpH"/>
    <property type="match status" value="1"/>
</dbReference>
<evidence type="ECO:0000256" key="4">
    <source>
        <dbReference type="SAM" id="SignalP"/>
    </source>
</evidence>
<dbReference type="PANTHER" id="PTHR35089">
    <property type="entry name" value="CHAPERONE PROTEIN SKP"/>
    <property type="match status" value="1"/>
</dbReference>
<dbReference type="PANTHER" id="PTHR35089:SF1">
    <property type="entry name" value="CHAPERONE PROTEIN SKP"/>
    <property type="match status" value="1"/>
</dbReference>